<dbReference type="Pfam" id="PF12796">
    <property type="entry name" value="Ank_2"/>
    <property type="match status" value="3"/>
</dbReference>
<evidence type="ECO:0000256" key="7">
    <source>
        <dbReference type="ARBA" id="ARBA00023043"/>
    </source>
</evidence>
<reference evidence="17 18" key="1">
    <citation type="submission" date="2015-06" db="EMBL/GenBank/DDBJ databases">
        <title>Talaromyces atroroseus IBT 11181 draft genome.</title>
        <authorList>
            <person name="Rasmussen K.B."/>
            <person name="Rasmussen S."/>
            <person name="Petersen B."/>
            <person name="Sicheritz-Ponten T."/>
            <person name="Mortensen U.H."/>
            <person name="Thrane U."/>
        </authorList>
    </citation>
    <scope>NUCLEOTIDE SEQUENCE [LARGE SCALE GENOMIC DNA]</scope>
    <source>
        <strain evidence="17 18">IBT 11181</strain>
    </source>
</reference>
<evidence type="ECO:0000256" key="12">
    <source>
        <dbReference type="PROSITE-ProRule" id="PRU00023"/>
    </source>
</evidence>
<dbReference type="EMBL" id="LFMY01000008">
    <property type="protein sequence ID" value="OKL59227.1"/>
    <property type="molecule type" value="Genomic_DNA"/>
</dbReference>
<accession>A0A225B0B3</accession>
<keyword evidence="15" id="KW-0732">Signal</keyword>
<feature type="chain" id="PRO_5012578622" description="Small ribosomal subunit protein uS4m" evidence="15">
    <location>
        <begin position="23"/>
        <end position="894"/>
    </location>
</feature>
<dbReference type="InterPro" id="IPR002110">
    <property type="entry name" value="Ankyrin_rpt"/>
</dbReference>
<comment type="subcellular location">
    <subcellularLocation>
        <location evidence="1">Mitochondrion</location>
    </subcellularLocation>
</comment>
<evidence type="ECO:0000256" key="10">
    <source>
        <dbReference type="ARBA" id="ARBA00037226"/>
    </source>
</evidence>
<feature type="repeat" description="ANK" evidence="12">
    <location>
        <begin position="83"/>
        <end position="105"/>
    </location>
</feature>
<feature type="region of interest" description="Disordered" evidence="14">
    <location>
        <begin position="748"/>
        <end position="782"/>
    </location>
</feature>
<dbReference type="AlphaFoldDB" id="A0A225B0B3"/>
<dbReference type="GO" id="GO:0019843">
    <property type="term" value="F:rRNA binding"/>
    <property type="evidence" value="ECO:0007669"/>
    <property type="project" value="UniProtKB-KW"/>
</dbReference>
<dbReference type="GO" id="GO:1990904">
    <property type="term" value="C:ribonucleoprotein complex"/>
    <property type="evidence" value="ECO:0007669"/>
    <property type="project" value="UniProtKB-KW"/>
</dbReference>
<dbReference type="PROSITE" id="PS00632">
    <property type="entry name" value="RIBOSOMAL_S4"/>
    <property type="match status" value="1"/>
</dbReference>
<feature type="compositionally biased region" description="Basic and acidic residues" evidence="14">
    <location>
        <begin position="748"/>
        <end position="764"/>
    </location>
</feature>
<dbReference type="FunFam" id="3.10.290.10:FF:000025">
    <property type="entry name" value="30S ribosomal subunit S4"/>
    <property type="match status" value="1"/>
</dbReference>
<evidence type="ECO:0000256" key="13">
    <source>
        <dbReference type="PROSITE-ProRule" id="PRU00182"/>
    </source>
</evidence>
<feature type="repeat" description="ANK" evidence="12">
    <location>
        <begin position="187"/>
        <end position="211"/>
    </location>
</feature>
<dbReference type="GO" id="GO:0005739">
    <property type="term" value="C:mitochondrion"/>
    <property type="evidence" value="ECO:0007669"/>
    <property type="project" value="UniProtKB-SubCell"/>
</dbReference>
<feature type="repeat" description="ANK" evidence="12">
    <location>
        <begin position="351"/>
        <end position="375"/>
    </location>
</feature>
<keyword evidence="5 13" id="KW-0694">RNA-binding</keyword>
<evidence type="ECO:0000313" key="18">
    <source>
        <dbReference type="Proteomes" id="UP000214365"/>
    </source>
</evidence>
<feature type="compositionally biased region" description="Basic and acidic residues" evidence="14">
    <location>
        <begin position="628"/>
        <end position="676"/>
    </location>
</feature>
<evidence type="ECO:0000256" key="11">
    <source>
        <dbReference type="ARBA" id="ARBA00071419"/>
    </source>
</evidence>
<feature type="repeat" description="ANK" evidence="12">
    <location>
        <begin position="118"/>
        <end position="143"/>
    </location>
</feature>
<dbReference type="Gene3D" id="1.25.40.20">
    <property type="entry name" value="Ankyrin repeat-containing domain"/>
    <property type="match status" value="3"/>
</dbReference>
<dbReference type="InterPro" id="IPR050889">
    <property type="entry name" value="Dendritic_Spine_Reg/Scaffold"/>
</dbReference>
<dbReference type="InterPro" id="IPR018079">
    <property type="entry name" value="Ribosomal_uS4_CS"/>
</dbReference>
<evidence type="ECO:0000256" key="3">
    <source>
        <dbReference type="ARBA" id="ARBA00022730"/>
    </source>
</evidence>
<evidence type="ECO:0000256" key="9">
    <source>
        <dbReference type="ARBA" id="ARBA00023274"/>
    </source>
</evidence>
<protein>
    <recommendedName>
        <fullName evidence="11">Small ribosomal subunit protein uS4m</fullName>
    </recommendedName>
</protein>
<evidence type="ECO:0000256" key="1">
    <source>
        <dbReference type="ARBA" id="ARBA00004173"/>
    </source>
</evidence>
<evidence type="ECO:0000256" key="15">
    <source>
        <dbReference type="SAM" id="SignalP"/>
    </source>
</evidence>
<comment type="function">
    <text evidence="10">Component of the mitochondrial ribosome (mitoribosome), a dedicated translation machinery responsible for the synthesis of mitochondrial genome-encoded proteins, including at least some of the essential transmembrane subunits of the mitochondrial respiratory chain. The mitoribosomes are attached to the mitochondrial inner membrane and translation products are cotranslationally integrated into the membrane.</text>
</comment>
<dbReference type="GO" id="GO:0005840">
    <property type="term" value="C:ribosome"/>
    <property type="evidence" value="ECO:0007669"/>
    <property type="project" value="UniProtKB-KW"/>
</dbReference>
<feature type="repeat" description="ANK" evidence="12">
    <location>
        <begin position="50"/>
        <end position="82"/>
    </location>
</feature>
<comment type="similarity">
    <text evidence="2">Belongs to the universal ribosomal protein uS4 family.</text>
</comment>
<dbReference type="OrthoDB" id="3356781at2759"/>
<dbReference type="PROSITE" id="PS50889">
    <property type="entry name" value="S4"/>
    <property type="match status" value="1"/>
</dbReference>
<evidence type="ECO:0000259" key="16">
    <source>
        <dbReference type="SMART" id="SM00363"/>
    </source>
</evidence>
<dbReference type="Pfam" id="PF01479">
    <property type="entry name" value="S4"/>
    <property type="match status" value="1"/>
</dbReference>
<dbReference type="STRING" id="1441469.A0A225B0B3"/>
<dbReference type="SUPFAM" id="SSF55174">
    <property type="entry name" value="Alpha-L RNA-binding motif"/>
    <property type="match status" value="1"/>
</dbReference>
<keyword evidence="4" id="KW-0677">Repeat</keyword>
<dbReference type="Pfam" id="PF00023">
    <property type="entry name" value="Ank"/>
    <property type="match status" value="1"/>
</dbReference>
<feature type="compositionally biased region" description="Low complexity" evidence="14">
    <location>
        <begin position="767"/>
        <end position="781"/>
    </location>
</feature>
<keyword evidence="18" id="KW-1185">Reference proteome</keyword>
<dbReference type="SMART" id="SM00363">
    <property type="entry name" value="S4"/>
    <property type="match status" value="1"/>
</dbReference>
<dbReference type="RefSeq" id="XP_020119348.1">
    <property type="nucleotide sequence ID" value="XM_020268227.1"/>
</dbReference>
<dbReference type="PANTHER" id="PTHR24166:SF48">
    <property type="entry name" value="PROTEIN VAPYRIN"/>
    <property type="match status" value="1"/>
</dbReference>
<feature type="region of interest" description="Disordered" evidence="14">
    <location>
        <begin position="623"/>
        <end position="681"/>
    </location>
</feature>
<dbReference type="PANTHER" id="PTHR24166">
    <property type="entry name" value="ROLLING PEBBLES, ISOFORM B"/>
    <property type="match status" value="1"/>
</dbReference>
<feature type="signal peptide" evidence="15">
    <location>
        <begin position="1"/>
        <end position="22"/>
    </location>
</feature>
<evidence type="ECO:0000256" key="4">
    <source>
        <dbReference type="ARBA" id="ARBA00022737"/>
    </source>
</evidence>
<comment type="caution">
    <text evidence="17">The sequence shown here is derived from an EMBL/GenBank/DDBJ whole genome shotgun (WGS) entry which is preliminary data.</text>
</comment>
<evidence type="ECO:0000256" key="6">
    <source>
        <dbReference type="ARBA" id="ARBA00022980"/>
    </source>
</evidence>
<evidence type="ECO:0000256" key="2">
    <source>
        <dbReference type="ARBA" id="ARBA00007465"/>
    </source>
</evidence>
<sequence>MGLVDLPMELVLLLETFLPTEADINSLSQTSCRFYSILNPYLYRYNSQHNNSSALLWAVRYGNLSTAKLSIQGGANTNVRGRNGRTPLCAAVRKGHEDIVKLLLEDDNVDVNCRDRYGGQTPLTLAAMHGRETVARLLLETGAVDVDLGDDDNGRPLLYAADHGSEVIVKLLLETGKVDVNAIDNCNGQTALSRAATRGHKGIVKLLLGTGNVDVDCRDHLNRTPLSLAAEHGWEKVVQLLLDTGKVDVNSKSLFRETPLVLAASNGHEVVVKQLLGTEDVDIDFMSVDAAVSGGHEAIARLLIEAKGVEIDSTDDSGRTMFSYSAGSGSSALVKFLIDTGYVEVDSKDNHGQTPLSYAAQLGREGIVMLLLETGKVCIYTEDESGRTALRFRKERSLLQALAPGEGNDEKKKCHKSGSAKEYACQRPAGRWTKQSSALCNAGTILWATTPLSKAKIRQSWSKYNLYNLHRFRNPPTANRTFFQQKWTAKSIARSYHGEQIRESQWTRMFSRRLRSVVPMLPSQLARDDGSLISAGRGSGLQTAGGVSTPKRTPFTNMTFAPLERRLDVAIFRAMFASSTRQARQFVVHGAVTVNGKKMHFPGYLLNPGDLFQVQPERVMFATGAPKNKAERREGRLAKKAAAEAKKKDDTESPEEASKTEEGESEKDKKQEEVANPKETLQRLLGQAKTIMSREKEVLPAKKKQELRGFQRAVRGVLSKSATSTILADSLESQFSELLSLLKAKQADIRPRKSNRKDSGKQDTESESATTETSSSVPVSEELQDAFRQATTAKDPDSVNLSELSENEVEILKQAIQQMRDNPIDSSKPYATPWRPRDFMGAFAFIPRYLEVNHKICAAVYLRHPVARPGYSEVPSPFGEPIQTAAFSWYLRRR</sequence>
<keyword evidence="9" id="KW-0687">Ribonucleoprotein</keyword>
<keyword evidence="7 12" id="KW-0040">ANK repeat</keyword>
<keyword evidence="6" id="KW-0689">Ribosomal protein</keyword>
<dbReference type="CDD" id="cd00165">
    <property type="entry name" value="S4"/>
    <property type="match status" value="1"/>
</dbReference>
<name>A0A225B0B3_TALAT</name>
<feature type="repeat" description="ANK" evidence="12">
    <location>
        <begin position="221"/>
        <end position="245"/>
    </location>
</feature>
<dbReference type="SMART" id="SM00248">
    <property type="entry name" value="ANK"/>
    <property type="match status" value="9"/>
</dbReference>
<organism evidence="17 18">
    <name type="scientific">Talaromyces atroroseus</name>
    <dbReference type="NCBI Taxonomy" id="1441469"/>
    <lineage>
        <taxon>Eukaryota</taxon>
        <taxon>Fungi</taxon>
        <taxon>Dikarya</taxon>
        <taxon>Ascomycota</taxon>
        <taxon>Pezizomycotina</taxon>
        <taxon>Eurotiomycetes</taxon>
        <taxon>Eurotiomycetidae</taxon>
        <taxon>Eurotiales</taxon>
        <taxon>Trichocomaceae</taxon>
        <taxon>Talaromyces</taxon>
        <taxon>Talaromyces sect. Trachyspermi</taxon>
    </lineage>
</organism>
<dbReference type="CDD" id="cd09917">
    <property type="entry name" value="F-box_SF"/>
    <property type="match status" value="1"/>
</dbReference>
<dbReference type="Proteomes" id="UP000214365">
    <property type="component" value="Unassembled WGS sequence"/>
</dbReference>
<evidence type="ECO:0000313" key="17">
    <source>
        <dbReference type="EMBL" id="OKL59227.1"/>
    </source>
</evidence>
<dbReference type="GeneID" id="31005662"/>
<keyword evidence="8" id="KW-0496">Mitochondrion</keyword>
<dbReference type="InterPro" id="IPR036770">
    <property type="entry name" value="Ankyrin_rpt-contain_sf"/>
</dbReference>
<keyword evidence="3 13" id="KW-0699">rRNA-binding</keyword>
<feature type="domain" description="RNA-binding S4" evidence="16">
    <location>
        <begin position="565"/>
        <end position="625"/>
    </location>
</feature>
<evidence type="ECO:0000256" key="8">
    <source>
        <dbReference type="ARBA" id="ARBA00023128"/>
    </source>
</evidence>
<dbReference type="SUPFAM" id="SSF48403">
    <property type="entry name" value="Ankyrin repeat"/>
    <property type="match status" value="1"/>
</dbReference>
<dbReference type="PROSITE" id="PS50088">
    <property type="entry name" value="ANK_REPEAT"/>
    <property type="match status" value="6"/>
</dbReference>
<dbReference type="PROSITE" id="PS50297">
    <property type="entry name" value="ANK_REP_REGION"/>
    <property type="match status" value="5"/>
</dbReference>
<dbReference type="InterPro" id="IPR002942">
    <property type="entry name" value="S4_RNA-bd"/>
</dbReference>
<evidence type="ECO:0000256" key="5">
    <source>
        <dbReference type="ARBA" id="ARBA00022884"/>
    </source>
</evidence>
<dbReference type="InterPro" id="IPR036986">
    <property type="entry name" value="S4_RNA-bd_sf"/>
</dbReference>
<gene>
    <name evidence="17" type="ORF">UA08_05906</name>
</gene>
<evidence type="ECO:0000256" key="14">
    <source>
        <dbReference type="SAM" id="MobiDB-lite"/>
    </source>
</evidence>
<proteinExistence type="inferred from homology"/>
<dbReference type="Gene3D" id="3.10.290.10">
    <property type="entry name" value="RNA-binding S4 domain"/>
    <property type="match status" value="1"/>
</dbReference>